<dbReference type="InterPro" id="IPR044925">
    <property type="entry name" value="His-Me_finger_sf"/>
</dbReference>
<dbReference type="AlphaFoldDB" id="A0A5N7MAY2"/>
<evidence type="ECO:0000313" key="1">
    <source>
        <dbReference type="EMBL" id="MPR23838.1"/>
    </source>
</evidence>
<dbReference type="Proteomes" id="UP000403266">
    <property type="component" value="Unassembled WGS sequence"/>
</dbReference>
<keyword evidence="2" id="KW-1185">Reference proteome</keyword>
<dbReference type="EMBL" id="VOSK01000001">
    <property type="protein sequence ID" value="MPR23838.1"/>
    <property type="molecule type" value="Genomic_DNA"/>
</dbReference>
<gene>
    <name evidence="1" type="ORF">FS320_01030</name>
</gene>
<dbReference type="OrthoDB" id="9800417at2"/>
<dbReference type="RefSeq" id="WP_152708735.1">
    <property type="nucleotide sequence ID" value="NZ_VOSK01000001.1"/>
</dbReference>
<protein>
    <submittedName>
        <fullName evidence="1">Uncharacterized protein</fullName>
    </submittedName>
</protein>
<name>A0A5N7MAY2_9HYPH</name>
<proteinExistence type="predicted"/>
<sequence>MAAISAQLIAGSPSWALDSETVRLDKAIADAGGEAAARDMSNALLTIYGRLASEGLTTSRDGAVPVAKDGARDDICGCRFGPDGRAIHPELCEPIDRSGSEDLARSGIVRVITREQLGATRQCFKEGSPRCVMGRNLKYVGLRCCSDSDTEFRAMERDPHLVLLAPLPVADRLSRLQIGNVENPKQPWQACEVAVDQEHFAPPARLNGFIARAMLYAADRYKVQVEYPLGTLKRVSDQNPPEAWEMRRNELIAEISRSYRVVGPNRFITEAAKASGAIRPETVQGR</sequence>
<comment type="caution">
    <text evidence="1">The sequence shown here is derived from an EMBL/GenBank/DDBJ whole genome shotgun (WGS) entry which is preliminary data.</text>
</comment>
<organism evidence="1 2">
    <name type="scientific">Microvirga tunisiensis</name>
    <dbReference type="NCBI Taxonomy" id="2108360"/>
    <lineage>
        <taxon>Bacteria</taxon>
        <taxon>Pseudomonadati</taxon>
        <taxon>Pseudomonadota</taxon>
        <taxon>Alphaproteobacteria</taxon>
        <taxon>Hyphomicrobiales</taxon>
        <taxon>Methylobacteriaceae</taxon>
        <taxon>Microvirga</taxon>
    </lineage>
</organism>
<dbReference type="SUPFAM" id="SSF54060">
    <property type="entry name" value="His-Me finger endonucleases"/>
    <property type="match status" value="1"/>
</dbReference>
<evidence type="ECO:0000313" key="2">
    <source>
        <dbReference type="Proteomes" id="UP000403266"/>
    </source>
</evidence>
<accession>A0A5N7MAY2</accession>
<reference evidence="1 2" key="1">
    <citation type="journal article" date="2019" name="Syst. Appl. Microbiol.">
        <title>Microvirga tunisiensis sp. nov., a root nodule symbiotic bacterium isolated from Lupinus micranthus and L. luteus grown in Northern Tunisia.</title>
        <authorList>
            <person name="Msaddak A."/>
            <person name="Rejili M."/>
            <person name="Duran D."/>
            <person name="Mars M."/>
            <person name="Palacios J.M."/>
            <person name="Ruiz-Argueso T."/>
            <person name="Rey L."/>
            <person name="Imperial J."/>
        </authorList>
    </citation>
    <scope>NUCLEOTIDE SEQUENCE [LARGE SCALE GENOMIC DNA]</scope>
    <source>
        <strain evidence="1 2">Lmie10</strain>
    </source>
</reference>